<accession>A0A1M5YHW7</accession>
<keyword evidence="1" id="KW-0732">Signal</keyword>
<dbReference type="STRING" id="299255.SAMN02745129_4273"/>
<dbReference type="RefSeq" id="WP_067660389.1">
    <property type="nucleotide sequence ID" value="NZ_FQXG01000007.1"/>
</dbReference>
<gene>
    <name evidence="2" type="ORF">SAMN02745129_4273</name>
</gene>
<keyword evidence="3" id="KW-1185">Reference proteome</keyword>
<dbReference type="EMBL" id="FQXG01000007">
    <property type="protein sequence ID" value="SHI11631.1"/>
    <property type="molecule type" value="Genomic_DNA"/>
</dbReference>
<dbReference type="Proteomes" id="UP000184268">
    <property type="component" value="Unassembled WGS sequence"/>
</dbReference>
<reference evidence="2 3" key="1">
    <citation type="submission" date="2016-11" db="EMBL/GenBank/DDBJ databases">
        <authorList>
            <person name="Jaros S."/>
            <person name="Januszkiewicz K."/>
            <person name="Wedrychowicz H."/>
        </authorList>
    </citation>
    <scope>NUCLEOTIDE SEQUENCE [LARGE SCALE GENOMIC DNA]</scope>
    <source>
        <strain evidence="2 3">DSM 16917</strain>
    </source>
</reference>
<protein>
    <recommendedName>
        <fullName evidence="4">Lipoprotein</fullName>
    </recommendedName>
</protein>
<dbReference type="AlphaFoldDB" id="A0A1M5YHW7"/>
<proteinExistence type="predicted"/>
<dbReference type="PROSITE" id="PS51257">
    <property type="entry name" value="PROKAR_LIPOPROTEIN"/>
    <property type="match status" value="1"/>
</dbReference>
<feature type="chain" id="PRO_5009915285" description="Lipoprotein" evidence="1">
    <location>
        <begin position="21"/>
        <end position="140"/>
    </location>
</feature>
<sequence>MRRWGLGLLSLGLVGCSVLAPQGKPCAELVTFAGLDPDTGAYNLVLTAIDGRPVVSKPLYRLAPGQYRLELMEFIDDPRLAVPLKQRRSQEMVLTLAPMQRYTLAARLVPEQADDPQRYWQPEVWQLEPQECRFPKRKNT</sequence>
<feature type="signal peptide" evidence="1">
    <location>
        <begin position="1"/>
        <end position="20"/>
    </location>
</feature>
<evidence type="ECO:0008006" key="4">
    <source>
        <dbReference type="Google" id="ProtNLM"/>
    </source>
</evidence>
<name>A0A1M5YHW7_9GAMM</name>
<evidence type="ECO:0000256" key="1">
    <source>
        <dbReference type="SAM" id="SignalP"/>
    </source>
</evidence>
<dbReference type="OrthoDB" id="6402251at2"/>
<organism evidence="2 3">
    <name type="scientific">Ferrimonas marina</name>
    <dbReference type="NCBI Taxonomy" id="299255"/>
    <lineage>
        <taxon>Bacteria</taxon>
        <taxon>Pseudomonadati</taxon>
        <taxon>Pseudomonadota</taxon>
        <taxon>Gammaproteobacteria</taxon>
        <taxon>Alteromonadales</taxon>
        <taxon>Ferrimonadaceae</taxon>
        <taxon>Ferrimonas</taxon>
    </lineage>
</organism>
<evidence type="ECO:0000313" key="3">
    <source>
        <dbReference type="Proteomes" id="UP000184268"/>
    </source>
</evidence>
<evidence type="ECO:0000313" key="2">
    <source>
        <dbReference type="EMBL" id="SHI11631.1"/>
    </source>
</evidence>